<dbReference type="EMBL" id="JADCNL010000014">
    <property type="protein sequence ID" value="KAG0452583.1"/>
    <property type="molecule type" value="Genomic_DNA"/>
</dbReference>
<name>A0A835PJL5_VANPL</name>
<evidence type="ECO:0000313" key="1">
    <source>
        <dbReference type="EMBL" id="KAG0452583.1"/>
    </source>
</evidence>
<dbReference type="AlphaFoldDB" id="A0A835PJL5"/>
<keyword evidence="2" id="KW-1185">Reference proteome</keyword>
<evidence type="ECO:0000313" key="2">
    <source>
        <dbReference type="Proteomes" id="UP000636800"/>
    </source>
</evidence>
<reference evidence="1 2" key="1">
    <citation type="journal article" date="2020" name="Nat. Food">
        <title>A phased Vanilla planifolia genome enables genetic improvement of flavour and production.</title>
        <authorList>
            <person name="Hasing T."/>
            <person name="Tang H."/>
            <person name="Brym M."/>
            <person name="Khazi F."/>
            <person name="Huang T."/>
            <person name="Chambers A.H."/>
        </authorList>
    </citation>
    <scope>NUCLEOTIDE SEQUENCE [LARGE SCALE GENOMIC DNA]</scope>
    <source>
        <tissue evidence="1">Leaf</tissue>
    </source>
</reference>
<protein>
    <submittedName>
        <fullName evidence="1">Uncharacterized protein</fullName>
    </submittedName>
</protein>
<comment type="caution">
    <text evidence="1">The sequence shown here is derived from an EMBL/GenBank/DDBJ whole genome shotgun (WGS) entry which is preliminary data.</text>
</comment>
<sequence length="126" mass="14200">MDSDLDLNEISEEIWRPEQDAVSIDQSRGATIPVTSDANAERITDESGDLRREMKRQGWVQLAQEARACSCTHRTKPDLSSVFGHIEGTMLDPLQPCVLPSLHRECHPKGEKVSNLQEEGNHEEYT</sequence>
<dbReference type="Proteomes" id="UP000636800">
    <property type="component" value="Unassembled WGS sequence"/>
</dbReference>
<proteinExistence type="predicted"/>
<organism evidence="1 2">
    <name type="scientific">Vanilla planifolia</name>
    <name type="common">Vanilla</name>
    <dbReference type="NCBI Taxonomy" id="51239"/>
    <lineage>
        <taxon>Eukaryota</taxon>
        <taxon>Viridiplantae</taxon>
        <taxon>Streptophyta</taxon>
        <taxon>Embryophyta</taxon>
        <taxon>Tracheophyta</taxon>
        <taxon>Spermatophyta</taxon>
        <taxon>Magnoliopsida</taxon>
        <taxon>Liliopsida</taxon>
        <taxon>Asparagales</taxon>
        <taxon>Orchidaceae</taxon>
        <taxon>Vanilloideae</taxon>
        <taxon>Vanilleae</taxon>
        <taxon>Vanilla</taxon>
    </lineage>
</organism>
<dbReference type="OrthoDB" id="185373at2759"/>
<accession>A0A835PJL5</accession>
<gene>
    <name evidence="1" type="ORF">HPP92_025247</name>
</gene>